<sequence length="71" mass="8022">MRCSHVSYEIQRYPNELSGLHGSSLVQEYVHCSAADVRFGCASAFTLQYHGTHEHMLGWGRGHFRLTTVTP</sequence>
<proteinExistence type="predicted"/>
<dbReference type="Proteomes" id="UP000574390">
    <property type="component" value="Unassembled WGS sequence"/>
</dbReference>
<evidence type="ECO:0000313" key="2">
    <source>
        <dbReference type="Proteomes" id="UP000574390"/>
    </source>
</evidence>
<reference evidence="1 2" key="1">
    <citation type="submission" date="2020-04" db="EMBL/GenBank/DDBJ databases">
        <title>Perkinsus olseni comparative genomics.</title>
        <authorList>
            <person name="Bogema D.R."/>
        </authorList>
    </citation>
    <scope>NUCLEOTIDE SEQUENCE [LARGE SCALE GENOMIC DNA]</scope>
    <source>
        <strain evidence="1">ATCC PRA-205</strain>
    </source>
</reference>
<organism evidence="1 2">
    <name type="scientific">Perkinsus olseni</name>
    <name type="common">Perkinsus atlanticus</name>
    <dbReference type="NCBI Taxonomy" id="32597"/>
    <lineage>
        <taxon>Eukaryota</taxon>
        <taxon>Sar</taxon>
        <taxon>Alveolata</taxon>
        <taxon>Perkinsozoa</taxon>
        <taxon>Perkinsea</taxon>
        <taxon>Perkinsida</taxon>
        <taxon>Perkinsidae</taxon>
        <taxon>Perkinsus</taxon>
    </lineage>
</organism>
<dbReference type="AlphaFoldDB" id="A0A7J6SIY7"/>
<comment type="caution">
    <text evidence="1">The sequence shown here is derived from an EMBL/GenBank/DDBJ whole genome shotgun (WGS) entry which is preliminary data.</text>
</comment>
<name>A0A7J6SIY7_PEROL</name>
<gene>
    <name evidence="1" type="ORF">FOZ62_019152</name>
</gene>
<evidence type="ECO:0000313" key="1">
    <source>
        <dbReference type="EMBL" id="KAF4732888.1"/>
    </source>
</evidence>
<protein>
    <submittedName>
        <fullName evidence="1">Uncharacterized protein</fullName>
    </submittedName>
</protein>
<accession>A0A7J6SIY7</accession>
<dbReference type="EMBL" id="JABANM010014280">
    <property type="protein sequence ID" value="KAF4732888.1"/>
    <property type="molecule type" value="Genomic_DNA"/>
</dbReference>